<dbReference type="Proteomes" id="UP000799441">
    <property type="component" value="Unassembled WGS sequence"/>
</dbReference>
<dbReference type="InterPro" id="IPR036866">
    <property type="entry name" value="RibonucZ/Hydroxyglut_hydro"/>
</dbReference>
<dbReference type="PANTHER" id="PTHR15032">
    <property type="entry name" value="N-ACYL-PHOSPHATIDYLETHANOLAMINE-HYDROLYZING PHOSPHOLIPASE D"/>
    <property type="match status" value="1"/>
</dbReference>
<proteinExistence type="predicted"/>
<protein>
    <submittedName>
        <fullName evidence="2">Metallo-hydrolase/oxidoreductase</fullName>
    </submittedName>
</protein>
<gene>
    <name evidence="2" type="ORF">K431DRAFT_287742</name>
</gene>
<dbReference type="AlphaFoldDB" id="A0A9P4Q0J3"/>
<evidence type="ECO:0000313" key="3">
    <source>
        <dbReference type="Proteomes" id="UP000799441"/>
    </source>
</evidence>
<dbReference type="PANTHER" id="PTHR15032:SF4">
    <property type="entry name" value="N-ACYL-PHOSPHATIDYLETHANOLAMINE-HYDROLYZING PHOSPHOLIPASE D"/>
    <property type="match status" value="1"/>
</dbReference>
<dbReference type="EMBL" id="MU003826">
    <property type="protein sequence ID" value="KAF2718352.1"/>
    <property type="molecule type" value="Genomic_DNA"/>
</dbReference>
<evidence type="ECO:0000313" key="2">
    <source>
        <dbReference type="EMBL" id="KAF2718352.1"/>
    </source>
</evidence>
<dbReference type="SUPFAM" id="SSF56281">
    <property type="entry name" value="Metallo-hydrolase/oxidoreductase"/>
    <property type="match status" value="1"/>
</dbReference>
<dbReference type="OrthoDB" id="332863at2759"/>
<keyword evidence="3" id="KW-1185">Reference proteome</keyword>
<dbReference type="GO" id="GO:0070290">
    <property type="term" value="F:N-acylphosphatidylethanolamine-specific phospholipase D activity"/>
    <property type="evidence" value="ECO:0007669"/>
    <property type="project" value="TreeGrafter"/>
</dbReference>
<reference evidence="2" key="1">
    <citation type="journal article" date="2020" name="Stud. Mycol.">
        <title>101 Dothideomycetes genomes: a test case for predicting lifestyles and emergence of pathogens.</title>
        <authorList>
            <person name="Haridas S."/>
            <person name="Albert R."/>
            <person name="Binder M."/>
            <person name="Bloem J."/>
            <person name="Labutti K."/>
            <person name="Salamov A."/>
            <person name="Andreopoulos B."/>
            <person name="Baker S."/>
            <person name="Barry K."/>
            <person name="Bills G."/>
            <person name="Bluhm B."/>
            <person name="Cannon C."/>
            <person name="Castanera R."/>
            <person name="Culley D."/>
            <person name="Daum C."/>
            <person name="Ezra D."/>
            <person name="Gonzalez J."/>
            <person name="Henrissat B."/>
            <person name="Kuo A."/>
            <person name="Liang C."/>
            <person name="Lipzen A."/>
            <person name="Lutzoni F."/>
            <person name="Magnuson J."/>
            <person name="Mondo S."/>
            <person name="Nolan M."/>
            <person name="Ohm R."/>
            <person name="Pangilinan J."/>
            <person name="Park H.-J."/>
            <person name="Ramirez L."/>
            <person name="Alfaro M."/>
            <person name="Sun H."/>
            <person name="Tritt A."/>
            <person name="Yoshinaga Y."/>
            <person name="Zwiers L.-H."/>
            <person name="Turgeon B."/>
            <person name="Goodwin S."/>
            <person name="Spatafora J."/>
            <person name="Crous P."/>
            <person name="Grigoriev I."/>
        </authorList>
    </citation>
    <scope>NUCLEOTIDE SEQUENCE</scope>
    <source>
        <strain evidence="2">CBS 116435</strain>
    </source>
</reference>
<dbReference type="GO" id="GO:0005737">
    <property type="term" value="C:cytoplasm"/>
    <property type="evidence" value="ECO:0007669"/>
    <property type="project" value="TreeGrafter"/>
</dbReference>
<dbReference type="Pfam" id="PF12706">
    <property type="entry name" value="Lactamase_B_2"/>
    <property type="match status" value="1"/>
</dbReference>
<sequence length="405" mass="44790">MHFSRALRRQTLKASYSAMIEAKRLPPVVEQTKSHHVGSPPTSFTNPWPSSTGLSLGTVFKARFGNSNEKNFVPVPQGLNGQRSDELVQIKRPDWAADQTHSLRATWIGHASFLVETPTAAGSSRGIRVLFDPVWSERTSPFSFLGPKRYSPPPCTIADVPDVDIICISHNHYDHQDYHTLIDFYKRRKGHIHFLVALGNRSWFLQHIQCSPDEVTELDWWDGVDVTAPGVGEAKLTCVPCQHGSARTPFDRDRALWCSWVLETSDRRKLYFSGDTAYQAVDAPSPCPAFKEIGDALGPMDLALLPIGLMMPPSFMANVHASPEQSLRIHKEVRSKLSIGMHYGTVRGGVSEQYEDVREPPQRWRAAAEKEGIWAGGGIEGDGGAVDVGKDNGIGLCHIGETVCV</sequence>
<evidence type="ECO:0000259" key="1">
    <source>
        <dbReference type="Pfam" id="PF12706"/>
    </source>
</evidence>
<organism evidence="2 3">
    <name type="scientific">Polychaeton citri CBS 116435</name>
    <dbReference type="NCBI Taxonomy" id="1314669"/>
    <lineage>
        <taxon>Eukaryota</taxon>
        <taxon>Fungi</taxon>
        <taxon>Dikarya</taxon>
        <taxon>Ascomycota</taxon>
        <taxon>Pezizomycotina</taxon>
        <taxon>Dothideomycetes</taxon>
        <taxon>Dothideomycetidae</taxon>
        <taxon>Capnodiales</taxon>
        <taxon>Capnodiaceae</taxon>
        <taxon>Polychaeton</taxon>
    </lineage>
</organism>
<comment type="caution">
    <text evidence="2">The sequence shown here is derived from an EMBL/GenBank/DDBJ whole genome shotgun (WGS) entry which is preliminary data.</text>
</comment>
<dbReference type="GO" id="GO:0070291">
    <property type="term" value="P:N-acylethanolamine metabolic process"/>
    <property type="evidence" value="ECO:0007669"/>
    <property type="project" value="TreeGrafter"/>
</dbReference>
<dbReference type="Gene3D" id="3.60.15.10">
    <property type="entry name" value="Ribonuclease Z/Hydroxyacylglutathione hydrolase-like"/>
    <property type="match status" value="1"/>
</dbReference>
<feature type="domain" description="Metallo-beta-lactamase" evidence="1">
    <location>
        <begin position="128"/>
        <end position="343"/>
    </location>
</feature>
<name>A0A9P4Q0J3_9PEZI</name>
<dbReference type="InterPro" id="IPR001279">
    <property type="entry name" value="Metallo-B-lactamas"/>
</dbReference>
<accession>A0A9P4Q0J3</accession>
<dbReference type="GO" id="GO:0070292">
    <property type="term" value="P:N-acylphosphatidylethanolamine metabolic process"/>
    <property type="evidence" value="ECO:0007669"/>
    <property type="project" value="TreeGrafter"/>
</dbReference>